<protein>
    <submittedName>
        <fullName evidence="1">Uncharacterized protein</fullName>
    </submittedName>
</protein>
<dbReference type="EMBL" id="LVVM01001906">
    <property type="protein sequence ID" value="OJA17609.1"/>
    <property type="molecule type" value="Genomic_DNA"/>
</dbReference>
<reference evidence="1 2" key="1">
    <citation type="submission" date="2016-03" db="EMBL/GenBank/DDBJ databases">
        <title>Comparative genomics of the ectomycorrhizal sister species Rhizopogon vinicolor and Rhizopogon vesiculosus (Basidiomycota: Boletales) reveals a divergence of the mating type B locus.</title>
        <authorList>
            <person name="Mujic A.B."/>
            <person name="Kuo A."/>
            <person name="Tritt A."/>
            <person name="Lipzen A."/>
            <person name="Chen C."/>
            <person name="Johnson J."/>
            <person name="Sharma A."/>
            <person name="Barry K."/>
            <person name="Grigoriev I.V."/>
            <person name="Spatafora J.W."/>
        </authorList>
    </citation>
    <scope>NUCLEOTIDE SEQUENCE [LARGE SCALE GENOMIC DNA]</scope>
    <source>
        <strain evidence="1 2">AM-OR11-056</strain>
    </source>
</reference>
<evidence type="ECO:0000313" key="1">
    <source>
        <dbReference type="EMBL" id="OJA17609.1"/>
    </source>
</evidence>
<proteinExistence type="predicted"/>
<name>A0A1J8QW53_9AGAM</name>
<keyword evidence="2" id="KW-1185">Reference proteome</keyword>
<dbReference type="Proteomes" id="UP000183567">
    <property type="component" value="Unassembled WGS sequence"/>
</dbReference>
<gene>
    <name evidence="1" type="ORF">AZE42_01205</name>
</gene>
<sequence>MPARVTSICTCCTTWIGSSTPHPDFEHHKCSSSMLNYSNTNASFKLVHSKRLMDHQGAFHSNRYLGLVGLAVPLSRTLHLLLVCDFITFVVITEA</sequence>
<organism evidence="1 2">
    <name type="scientific">Rhizopogon vesiculosus</name>
    <dbReference type="NCBI Taxonomy" id="180088"/>
    <lineage>
        <taxon>Eukaryota</taxon>
        <taxon>Fungi</taxon>
        <taxon>Dikarya</taxon>
        <taxon>Basidiomycota</taxon>
        <taxon>Agaricomycotina</taxon>
        <taxon>Agaricomycetes</taxon>
        <taxon>Agaricomycetidae</taxon>
        <taxon>Boletales</taxon>
        <taxon>Suillineae</taxon>
        <taxon>Rhizopogonaceae</taxon>
        <taxon>Rhizopogon</taxon>
    </lineage>
</organism>
<comment type="caution">
    <text evidence="1">The sequence shown here is derived from an EMBL/GenBank/DDBJ whole genome shotgun (WGS) entry which is preliminary data.</text>
</comment>
<evidence type="ECO:0000313" key="2">
    <source>
        <dbReference type="Proteomes" id="UP000183567"/>
    </source>
</evidence>
<accession>A0A1J8QW53</accession>
<dbReference type="AlphaFoldDB" id="A0A1J8QW53"/>